<dbReference type="AlphaFoldDB" id="A0ABD6B334"/>
<evidence type="ECO:0000313" key="2">
    <source>
        <dbReference type="EMBL" id="MFD1525169.1"/>
    </source>
</evidence>
<gene>
    <name evidence="2" type="ORF">ACFR9S_02465</name>
</gene>
<keyword evidence="3" id="KW-1185">Reference proteome</keyword>
<organism evidence="2 3">
    <name type="scientific">Halolamina salina</name>
    <dbReference type="NCBI Taxonomy" id="1220023"/>
    <lineage>
        <taxon>Archaea</taxon>
        <taxon>Methanobacteriati</taxon>
        <taxon>Methanobacteriota</taxon>
        <taxon>Stenosarchaea group</taxon>
        <taxon>Halobacteria</taxon>
        <taxon>Halobacteriales</taxon>
        <taxon>Haloferacaceae</taxon>
    </lineage>
</organism>
<feature type="transmembrane region" description="Helical" evidence="1">
    <location>
        <begin position="124"/>
        <end position="149"/>
    </location>
</feature>
<feature type="transmembrane region" description="Helical" evidence="1">
    <location>
        <begin position="46"/>
        <end position="70"/>
    </location>
</feature>
<keyword evidence="1" id="KW-0812">Transmembrane</keyword>
<comment type="caution">
    <text evidence="2">The sequence shown here is derived from an EMBL/GenBank/DDBJ whole genome shotgun (WGS) entry which is preliminary data.</text>
</comment>
<proteinExistence type="predicted"/>
<evidence type="ECO:0000256" key="1">
    <source>
        <dbReference type="SAM" id="Phobius"/>
    </source>
</evidence>
<sequence length="151" mass="15865">MVPGIVPDMLLGLLALTAFAAVALLPVLLSSAVRRLGRRWPTGSLGVNYLVAAAAFGTTHLAGIMAAVALHGGRLEQDVFKWVAGITLGNALLWWLAVAVVLPLRGVWEPTREGEWDGRIALTVGLVSYAVATAVALLAIVVVAIAFYAPW</sequence>
<protein>
    <submittedName>
        <fullName evidence="2">Uncharacterized protein</fullName>
    </submittedName>
</protein>
<keyword evidence="1" id="KW-0472">Membrane</keyword>
<keyword evidence="1" id="KW-1133">Transmembrane helix</keyword>
<feature type="transmembrane region" description="Helical" evidence="1">
    <location>
        <begin position="82"/>
        <end position="104"/>
    </location>
</feature>
<name>A0ABD6B334_9EURY</name>
<dbReference type="EMBL" id="JBHUDH010000020">
    <property type="protein sequence ID" value="MFD1525169.1"/>
    <property type="molecule type" value="Genomic_DNA"/>
</dbReference>
<evidence type="ECO:0000313" key="3">
    <source>
        <dbReference type="Proteomes" id="UP001597111"/>
    </source>
</evidence>
<dbReference type="Proteomes" id="UP001597111">
    <property type="component" value="Unassembled WGS sequence"/>
</dbReference>
<reference evidence="2 3" key="1">
    <citation type="journal article" date="2019" name="Int. J. Syst. Evol. Microbiol.">
        <title>The Global Catalogue of Microorganisms (GCM) 10K type strain sequencing project: providing services to taxonomists for standard genome sequencing and annotation.</title>
        <authorList>
            <consortium name="The Broad Institute Genomics Platform"/>
            <consortium name="The Broad Institute Genome Sequencing Center for Infectious Disease"/>
            <person name="Wu L."/>
            <person name="Ma J."/>
        </authorList>
    </citation>
    <scope>NUCLEOTIDE SEQUENCE [LARGE SCALE GENOMIC DNA]</scope>
    <source>
        <strain evidence="2 3">CGMCC 1.12285</strain>
    </source>
</reference>
<accession>A0ABD6B334</accession>
<dbReference type="RefSeq" id="WP_379817995.1">
    <property type="nucleotide sequence ID" value="NZ_JBHUDH010000020.1"/>
</dbReference>